<keyword evidence="2" id="KW-1185">Reference proteome</keyword>
<protein>
    <recommendedName>
        <fullName evidence="3">Transposase</fullName>
    </recommendedName>
</protein>
<dbReference type="PANTHER" id="PTHR34322:SF2">
    <property type="entry name" value="TRANSPOSASE IS200-LIKE DOMAIN-CONTAINING PROTEIN"/>
    <property type="match status" value="1"/>
</dbReference>
<name>A0AAW9RBD7_9GAMM</name>
<dbReference type="GO" id="GO:0003677">
    <property type="term" value="F:DNA binding"/>
    <property type="evidence" value="ECO:0007669"/>
    <property type="project" value="InterPro"/>
</dbReference>
<dbReference type="Gene3D" id="3.30.70.1290">
    <property type="entry name" value="Transposase IS200-like"/>
    <property type="match status" value="1"/>
</dbReference>
<evidence type="ECO:0000313" key="1">
    <source>
        <dbReference type="EMBL" id="MEJ8566604.1"/>
    </source>
</evidence>
<dbReference type="EMBL" id="JAZHOG010000002">
    <property type="protein sequence ID" value="MEJ8566604.1"/>
    <property type="molecule type" value="Genomic_DNA"/>
</dbReference>
<dbReference type="GO" id="GO:0006313">
    <property type="term" value="P:DNA transposition"/>
    <property type="evidence" value="ECO:0007669"/>
    <property type="project" value="InterPro"/>
</dbReference>
<dbReference type="SUPFAM" id="SSF143422">
    <property type="entry name" value="Transposase IS200-like"/>
    <property type="match status" value="1"/>
</dbReference>
<accession>A0AAW9RBD7</accession>
<evidence type="ECO:0008006" key="3">
    <source>
        <dbReference type="Google" id="ProtNLM"/>
    </source>
</evidence>
<comment type="caution">
    <text evidence="1">The sequence shown here is derived from an EMBL/GenBank/DDBJ whole genome shotgun (WGS) entry which is preliminary data.</text>
</comment>
<organism evidence="1 2">
    <name type="scientific">Elongatibacter sediminis</name>
    <dbReference type="NCBI Taxonomy" id="3119006"/>
    <lineage>
        <taxon>Bacteria</taxon>
        <taxon>Pseudomonadati</taxon>
        <taxon>Pseudomonadota</taxon>
        <taxon>Gammaproteobacteria</taxon>
        <taxon>Chromatiales</taxon>
        <taxon>Wenzhouxiangellaceae</taxon>
        <taxon>Elongatibacter</taxon>
    </lineage>
</organism>
<sequence length="179" mass="19664">MANAEDECTGRFWEGRFKSQALLDVTAVLQCMAYVDLNPVRAGMASTLNESDFTSIQERLAGATHNTLLPFSSLTTDRSQLPFAEAGYFELLEWGVSTARAGKNRVVENIPAVFEKLHIDSQKMADFLLQSPTTLPRALGSAQAMRCLARSVGLKFIHGVSGLYSILRDKNVPVRSRPA</sequence>
<dbReference type="AlphaFoldDB" id="A0AAW9RBD7"/>
<gene>
    <name evidence="1" type="ORF">V3330_03100</name>
</gene>
<proteinExistence type="predicted"/>
<dbReference type="PANTHER" id="PTHR34322">
    <property type="entry name" value="TRANSPOSASE, Y1_TNP DOMAIN-CONTAINING"/>
    <property type="match status" value="1"/>
</dbReference>
<evidence type="ECO:0000313" key="2">
    <source>
        <dbReference type="Proteomes" id="UP001359886"/>
    </source>
</evidence>
<reference evidence="1 2" key="1">
    <citation type="submission" date="2024-02" db="EMBL/GenBank/DDBJ databases">
        <title>A novel Wenzhouxiangellaceae bacterium, isolated from coastal sediments.</title>
        <authorList>
            <person name="Du Z.-J."/>
            <person name="Ye Y.-Q."/>
            <person name="Zhang X.-Y."/>
        </authorList>
    </citation>
    <scope>NUCLEOTIDE SEQUENCE [LARGE SCALE GENOMIC DNA]</scope>
    <source>
        <strain evidence="1 2">CH-27</strain>
    </source>
</reference>
<dbReference type="GO" id="GO:0004803">
    <property type="term" value="F:transposase activity"/>
    <property type="evidence" value="ECO:0007669"/>
    <property type="project" value="InterPro"/>
</dbReference>
<dbReference type="RefSeq" id="WP_354693928.1">
    <property type="nucleotide sequence ID" value="NZ_JAZHOG010000002.1"/>
</dbReference>
<dbReference type="InterPro" id="IPR036515">
    <property type="entry name" value="Transposase_17_sf"/>
</dbReference>
<dbReference type="Proteomes" id="UP001359886">
    <property type="component" value="Unassembled WGS sequence"/>
</dbReference>